<dbReference type="EMBL" id="SATR01000004">
    <property type="protein sequence ID" value="TFH92854.1"/>
    <property type="molecule type" value="Genomic_DNA"/>
</dbReference>
<dbReference type="Gene3D" id="3.60.15.10">
    <property type="entry name" value="Ribonuclease Z/Hydroxyacylglutathione hydrolase-like"/>
    <property type="match status" value="1"/>
</dbReference>
<comment type="caution">
    <text evidence="2">The sequence shown here is derived from an EMBL/GenBank/DDBJ whole genome shotgun (WGS) entry which is preliminary data.</text>
</comment>
<dbReference type="RefSeq" id="WP_134834439.1">
    <property type="nucleotide sequence ID" value="NZ_SATR01000004.1"/>
</dbReference>
<dbReference type="GO" id="GO:0016787">
    <property type="term" value="F:hydrolase activity"/>
    <property type="evidence" value="ECO:0007669"/>
    <property type="project" value="UniProtKB-KW"/>
</dbReference>
<feature type="domain" description="Metallo-beta-lactamase" evidence="1">
    <location>
        <begin position="33"/>
        <end position="90"/>
    </location>
</feature>
<protein>
    <submittedName>
        <fullName evidence="2">MBL fold metallo-hydrolase</fullName>
    </submittedName>
</protein>
<accession>A0A4Y8WJ56</accession>
<sequence length="405" mass="45496">MGLMSECGFLEYKVQFHSVGQGLFSTGEIDWKGESFRFLYDCGTSSKRVFLNDQISKIHIKTIDLAVISHFDSDHTNGLEELLKKVEIKVLLLPYMALDQRLYAAMSKGLSSSSDKMKFYLDPCKYLNNKFPGKIKNIVFVTSDRGSQPNAIETDDFSFDPINVLGKVNKVGGYSNVFQISDSDKLMLEEIFEFITYNDESLSANKNKSFSNAVEKEMSVLLDGTARTVEGSLKKIKAVYDRTFGSSGENRNIISLFLYCSPIDKIDNFIVHQSASNYESRLSKGDKKSGILFTGDGSLSTKEQLQGLFDGIGEARLANLACLQVMHHGAQNNWHKGVAGKLQPAVSVFSSDPKRKKPGHPSAEVVKDFLPFSPYQVDKEYDLVLEFNNYIELLSRELYDMKHVF</sequence>
<reference evidence="2 3" key="1">
    <citation type="submission" date="2019-01" db="EMBL/GenBank/DDBJ databases">
        <title>Vibrio BEI176 sp. nov, a marine bacterium isolated from China: eastern marignal seas.</title>
        <authorList>
            <person name="Li B."/>
        </authorList>
    </citation>
    <scope>NUCLEOTIDE SEQUENCE [LARGE SCALE GENOMIC DNA]</scope>
    <source>
        <strain evidence="2 3">BEI176</strain>
    </source>
</reference>
<organism evidence="2 3">
    <name type="scientific">Vibrio ouci</name>
    <dbReference type="NCBI Taxonomy" id="2499078"/>
    <lineage>
        <taxon>Bacteria</taxon>
        <taxon>Pseudomonadati</taxon>
        <taxon>Pseudomonadota</taxon>
        <taxon>Gammaproteobacteria</taxon>
        <taxon>Vibrionales</taxon>
        <taxon>Vibrionaceae</taxon>
        <taxon>Vibrio</taxon>
    </lineage>
</organism>
<evidence type="ECO:0000313" key="3">
    <source>
        <dbReference type="Proteomes" id="UP000297753"/>
    </source>
</evidence>
<dbReference type="SUPFAM" id="SSF56281">
    <property type="entry name" value="Metallo-hydrolase/oxidoreductase"/>
    <property type="match status" value="1"/>
</dbReference>
<dbReference type="AlphaFoldDB" id="A0A4Y8WJ56"/>
<dbReference type="Proteomes" id="UP000297753">
    <property type="component" value="Unassembled WGS sequence"/>
</dbReference>
<dbReference type="InterPro" id="IPR001279">
    <property type="entry name" value="Metallo-B-lactamas"/>
</dbReference>
<dbReference type="PANTHER" id="PTHR30619:SF1">
    <property type="entry name" value="RECOMBINATION PROTEIN 2"/>
    <property type="match status" value="1"/>
</dbReference>
<dbReference type="Pfam" id="PF00753">
    <property type="entry name" value="Lactamase_B"/>
    <property type="match status" value="1"/>
</dbReference>
<evidence type="ECO:0000259" key="1">
    <source>
        <dbReference type="Pfam" id="PF00753"/>
    </source>
</evidence>
<proteinExistence type="predicted"/>
<evidence type="ECO:0000313" key="2">
    <source>
        <dbReference type="EMBL" id="TFH92854.1"/>
    </source>
</evidence>
<dbReference type="OrthoDB" id="418728at2"/>
<keyword evidence="3" id="KW-1185">Reference proteome</keyword>
<keyword evidence="2" id="KW-0378">Hydrolase</keyword>
<name>A0A4Y8WJ56_9VIBR</name>
<gene>
    <name evidence="2" type="ORF">ELS82_04760</name>
</gene>
<dbReference type="PANTHER" id="PTHR30619">
    <property type="entry name" value="DNA INTERNALIZATION/COMPETENCE PROTEIN COMEC/REC2"/>
    <property type="match status" value="1"/>
</dbReference>
<dbReference type="InterPro" id="IPR036866">
    <property type="entry name" value="RibonucZ/Hydroxyglut_hydro"/>
</dbReference>
<dbReference type="InterPro" id="IPR052159">
    <property type="entry name" value="Competence_DNA_uptake"/>
</dbReference>